<keyword evidence="3" id="KW-0732">Signal</keyword>
<dbReference type="EMBL" id="JABAGV010000009">
    <property type="protein sequence ID" value="MBC2474069.1"/>
    <property type="molecule type" value="Genomic_DNA"/>
</dbReference>
<dbReference type="Proteomes" id="UP001194098">
    <property type="component" value="Unassembled WGS sequence"/>
</dbReference>
<feature type="repeat" description="Cell wall-binding" evidence="2">
    <location>
        <begin position="319"/>
        <end position="338"/>
    </location>
</feature>
<dbReference type="SUPFAM" id="SSF69360">
    <property type="entry name" value="Cell wall binding repeat"/>
    <property type="match status" value="2"/>
</dbReference>
<evidence type="ECO:0000313" key="4">
    <source>
        <dbReference type="EMBL" id="MBC2474069.1"/>
    </source>
</evidence>
<evidence type="ECO:0000313" key="5">
    <source>
        <dbReference type="Proteomes" id="UP001194098"/>
    </source>
</evidence>
<comment type="caution">
    <text evidence="4">The sequence shown here is derived from an EMBL/GenBank/DDBJ whole genome shotgun (WGS) entry which is preliminary data.</text>
</comment>
<keyword evidence="1" id="KW-0677">Repeat</keyword>
<feature type="signal peptide" evidence="3">
    <location>
        <begin position="1"/>
        <end position="46"/>
    </location>
</feature>
<dbReference type="AlphaFoldDB" id="A0AAW3W556"/>
<accession>A0AAW3W556</accession>
<evidence type="ECO:0000256" key="2">
    <source>
        <dbReference type="PROSITE-ProRule" id="PRU00591"/>
    </source>
</evidence>
<sequence>MYQVYKLNIYYLRRNKLMKKKVLNQLIAAVLVCGSILAVGMTAANAEVKTQTGMITENGKIYFYNGLGQKETGWINISGKCYYFNENGEMQKNTTLKINDKSFKFDENGIALDEDGTQVSDNITDKSKEELNKYGAHIKIKYGKIYYCNDSDKETGWVRDVDGKIYYYNEKGEMQKSTTVKDLTGKEVKLNEKGVVVGEHGYDLVNGEEVTYDSSEAYKESHKQWKKIGNDWYYYFGDQGIKIVDSWQLDNGLYYHFDHDGKMQKSITVKSEKGNDCILNADGALTNKSTPDITFDDDKYEWKQVDGNWYHMNSEGDKEKGWIQDNGKWYYCNKDGVMQKNTTIIDHDSKYVLGTDGGWIK</sequence>
<dbReference type="InterPro" id="IPR018337">
    <property type="entry name" value="Cell_wall/Cho-bd_repeat"/>
</dbReference>
<dbReference type="Pfam" id="PF01473">
    <property type="entry name" value="Choline_bind_1"/>
    <property type="match status" value="5"/>
</dbReference>
<feature type="chain" id="PRO_5043935402" evidence="3">
    <location>
        <begin position="47"/>
        <end position="361"/>
    </location>
</feature>
<proteinExistence type="predicted"/>
<name>A0AAW3W556_CLOBE</name>
<feature type="repeat" description="Cell wall-binding" evidence="2">
    <location>
        <begin position="154"/>
        <end position="174"/>
    </location>
</feature>
<dbReference type="PROSITE" id="PS51170">
    <property type="entry name" value="CW"/>
    <property type="match status" value="3"/>
</dbReference>
<protein>
    <submittedName>
        <fullName evidence="4">Cell wall-binding protein</fullName>
    </submittedName>
</protein>
<gene>
    <name evidence="4" type="ORF">HGI39_04980</name>
</gene>
<reference evidence="4" key="2">
    <citation type="journal article" date="2022" name="Nat. Biotechnol.">
        <title>Carbon-negative production of acetone and isopropanol by gas fermentation at industrial pilot scale.</title>
        <authorList>
            <person name="Liew F.E."/>
            <person name="Nogle R."/>
            <person name="Abdalla T."/>
            <person name="Rasor B.J."/>
            <person name="Canter C."/>
            <person name="Jensen R.O."/>
            <person name="Wang L."/>
            <person name="Strutz J."/>
            <person name="Chirania P."/>
            <person name="De Tissera S."/>
            <person name="Mueller A.P."/>
            <person name="Ruan Z."/>
            <person name="Gao A."/>
            <person name="Tran L."/>
            <person name="Engle N.L."/>
            <person name="Bromley J.C."/>
            <person name="Daniell J."/>
            <person name="Conrado R."/>
            <person name="Tschaplinski T.J."/>
            <person name="Giannone R.J."/>
            <person name="Hettich R.L."/>
            <person name="Karim A.S."/>
            <person name="Simpson S.D."/>
            <person name="Brown S.D."/>
            <person name="Leang C."/>
            <person name="Jewett M.C."/>
            <person name="Kopke M."/>
        </authorList>
    </citation>
    <scope>NUCLEOTIDE SEQUENCE</scope>
    <source>
        <strain evidence="4">DJ015</strain>
    </source>
</reference>
<organism evidence="4 5">
    <name type="scientific">Clostridium beijerinckii</name>
    <name type="common">Clostridium MP</name>
    <dbReference type="NCBI Taxonomy" id="1520"/>
    <lineage>
        <taxon>Bacteria</taxon>
        <taxon>Bacillati</taxon>
        <taxon>Bacillota</taxon>
        <taxon>Clostridia</taxon>
        <taxon>Eubacteriales</taxon>
        <taxon>Clostridiaceae</taxon>
        <taxon>Clostridium</taxon>
    </lineage>
</organism>
<dbReference type="Gene3D" id="2.10.270.10">
    <property type="entry name" value="Cholin Binding"/>
    <property type="match status" value="4"/>
</dbReference>
<feature type="repeat" description="Cell wall-binding" evidence="2">
    <location>
        <begin position="71"/>
        <end position="90"/>
    </location>
</feature>
<reference evidence="4" key="1">
    <citation type="submission" date="2020-04" db="EMBL/GenBank/DDBJ databases">
        <authorList>
            <person name="Brown S."/>
        </authorList>
    </citation>
    <scope>NUCLEOTIDE SEQUENCE</scope>
    <source>
        <strain evidence="4">DJ015</strain>
    </source>
</reference>
<evidence type="ECO:0000256" key="1">
    <source>
        <dbReference type="ARBA" id="ARBA00022737"/>
    </source>
</evidence>
<dbReference type="Pfam" id="PF19127">
    <property type="entry name" value="Choline_bind_3"/>
    <property type="match status" value="1"/>
</dbReference>
<evidence type="ECO:0000256" key="3">
    <source>
        <dbReference type="SAM" id="SignalP"/>
    </source>
</evidence>